<keyword evidence="1" id="KW-0732">Signal</keyword>
<dbReference type="RefSeq" id="WP_123649375.1">
    <property type="nucleotide sequence ID" value="NZ_RCTY01000055.1"/>
</dbReference>
<evidence type="ECO:0000313" key="2">
    <source>
        <dbReference type="EMBL" id="ROU04727.1"/>
    </source>
</evidence>
<name>A0A3N2RBD5_LYSEN</name>
<protein>
    <submittedName>
        <fullName evidence="2">Uncharacterized protein</fullName>
    </submittedName>
</protein>
<comment type="caution">
    <text evidence="2">The sequence shown here is derived from an EMBL/GenBank/DDBJ whole genome shotgun (WGS) entry which is preliminary data.</text>
</comment>
<organism evidence="2 3">
    <name type="scientific">Lysobacter enzymogenes</name>
    <dbReference type="NCBI Taxonomy" id="69"/>
    <lineage>
        <taxon>Bacteria</taxon>
        <taxon>Pseudomonadati</taxon>
        <taxon>Pseudomonadota</taxon>
        <taxon>Gammaproteobacteria</taxon>
        <taxon>Lysobacterales</taxon>
        <taxon>Lysobacteraceae</taxon>
        <taxon>Lysobacter</taxon>
    </lineage>
</organism>
<feature type="signal peptide" evidence="1">
    <location>
        <begin position="1"/>
        <end position="22"/>
    </location>
</feature>
<evidence type="ECO:0000313" key="3">
    <source>
        <dbReference type="Proteomes" id="UP000275910"/>
    </source>
</evidence>
<gene>
    <name evidence="2" type="ORF">D9T17_21610</name>
</gene>
<evidence type="ECO:0000256" key="1">
    <source>
        <dbReference type="SAM" id="SignalP"/>
    </source>
</evidence>
<dbReference type="Proteomes" id="UP000275910">
    <property type="component" value="Unassembled WGS sequence"/>
</dbReference>
<proteinExistence type="predicted"/>
<reference evidence="2 3" key="1">
    <citation type="submission" date="2018-10" db="EMBL/GenBank/DDBJ databases">
        <title>The genome of Lysobacter enzymogenes OH11.</title>
        <authorList>
            <person name="Liu F."/>
            <person name="Zhao Y."/>
            <person name="Qian G."/>
            <person name="Chen Y."/>
            <person name="Xu H."/>
        </authorList>
    </citation>
    <scope>NUCLEOTIDE SEQUENCE [LARGE SCALE GENOMIC DNA]</scope>
    <source>
        <strain evidence="2 3">OH11</strain>
    </source>
</reference>
<feature type="chain" id="PRO_5018179772" evidence="1">
    <location>
        <begin position="23"/>
        <end position="171"/>
    </location>
</feature>
<dbReference type="EMBL" id="RCTY01000055">
    <property type="protein sequence ID" value="ROU04727.1"/>
    <property type="molecule type" value="Genomic_DNA"/>
</dbReference>
<accession>A0A3N2RBD5</accession>
<sequence>MRMLAVSALLTVLFVVAPNARAAPDESQALEVLKSDYPEAKHWPGAAERSVEFCGGDWCQQVVSVGATSTREAWDAVFVLFYFLDPDEDYTKRRRDAAENIVARSAKHCLARSGDLRASCVLDSLQKKFGFEYRRVQYDVGHRCHSEIAVKPPFFTKKGGCARMEKGAFRE</sequence>
<dbReference type="AlphaFoldDB" id="A0A3N2RBD5"/>